<keyword evidence="4" id="KW-1185">Reference proteome</keyword>
<dbReference type="GO" id="GO:0015562">
    <property type="term" value="F:efflux transmembrane transporter activity"/>
    <property type="evidence" value="ECO:0007669"/>
    <property type="project" value="InterPro"/>
</dbReference>
<evidence type="ECO:0000256" key="2">
    <source>
        <dbReference type="RuleBase" id="RU362097"/>
    </source>
</evidence>
<keyword evidence="2" id="KW-0472">Membrane</keyword>
<keyword evidence="2" id="KW-0564">Palmitate</keyword>
<dbReference type="InterPro" id="IPR003423">
    <property type="entry name" value="OMP_efflux"/>
</dbReference>
<name>A0A7G9RW22_9BURK</name>
<dbReference type="PANTHER" id="PTHR30203">
    <property type="entry name" value="OUTER MEMBRANE CATION EFFLUX PROTEIN"/>
    <property type="match status" value="1"/>
</dbReference>
<dbReference type="Proteomes" id="UP000515811">
    <property type="component" value="Chromosome"/>
</dbReference>
<keyword evidence="2" id="KW-0812">Transmembrane</keyword>
<keyword evidence="2" id="KW-0449">Lipoprotein</keyword>
<dbReference type="PROSITE" id="PS51257">
    <property type="entry name" value="PROKAR_LIPOPROTEIN"/>
    <property type="match status" value="1"/>
</dbReference>
<evidence type="ECO:0000313" key="3">
    <source>
        <dbReference type="EMBL" id="QNN59797.1"/>
    </source>
</evidence>
<keyword evidence="2" id="KW-0732">Signal</keyword>
<dbReference type="AlphaFoldDB" id="A0A7G9RW22"/>
<sequence>MGARQAAFFSRVKIASSFCIVTSLGLTALLAGCANVPAPELDRSVPAAWIEQGGRAPAPGGDDVTPQNAQRAAQLTAADLQTWWKRWKDPELDALVDRALAQNLDLAQAMGRLRQQRRLMGVAEASFQPEVSGGVRTLQDVAAVDSYFHASIDVTWDLGLFGAREATRAAARGELLSAEAQWRGARINLVADTVRRYLDIRIAQHQRVLLRERIGLEQRAVRLSEVRLAQQIDGADAVHQARMQLQQSRGQLIDITEQQRRAAHALAVLLGQPSPDPAWLSESADARLPDPQHFELQVLPADLLRTRPDIETAEAAVQRAAGTLGLSRSALYPRFQLTGSLLYSYNLTRNRRTTFDQMPLIGPAIDIPLFDWSRRRSQADADEAALQVAVAAYRQSILEGIADVEGALTGLNAQRERMAALREAEALIQARDGQLARRQQLGLSSDHARLAEQRARLSNLADQNVARGAQALSYVALFKALGGAPLPAESGEGAMP</sequence>
<evidence type="ECO:0000313" key="4">
    <source>
        <dbReference type="Proteomes" id="UP000515811"/>
    </source>
</evidence>
<comment type="similarity">
    <text evidence="1 2">Belongs to the outer membrane factor (OMF) (TC 1.B.17) family.</text>
</comment>
<dbReference type="InterPro" id="IPR010131">
    <property type="entry name" value="MdtP/NodT-like"/>
</dbReference>
<organism evidence="3 4">
    <name type="scientific">Diaphorobacter ruginosibacter</name>
    <dbReference type="NCBI Taxonomy" id="1715720"/>
    <lineage>
        <taxon>Bacteria</taxon>
        <taxon>Pseudomonadati</taxon>
        <taxon>Pseudomonadota</taxon>
        <taxon>Betaproteobacteria</taxon>
        <taxon>Burkholderiales</taxon>
        <taxon>Comamonadaceae</taxon>
        <taxon>Diaphorobacter</taxon>
    </lineage>
</organism>
<keyword evidence="2" id="KW-1134">Transmembrane beta strand</keyword>
<dbReference type="Gene3D" id="1.20.1600.10">
    <property type="entry name" value="Outer membrane efflux proteins (OEP)"/>
    <property type="match status" value="1"/>
</dbReference>
<gene>
    <name evidence="3" type="ORF">H9K76_23025</name>
</gene>
<accession>A0A7G9RW22</accession>
<proteinExistence type="inferred from homology"/>
<dbReference type="KEGG" id="drg:H9K76_23025"/>
<dbReference type="Gene3D" id="2.20.200.10">
    <property type="entry name" value="Outer membrane efflux proteins (OEP)"/>
    <property type="match status" value="1"/>
</dbReference>
<dbReference type="NCBIfam" id="TIGR01845">
    <property type="entry name" value="outer_NodT"/>
    <property type="match status" value="1"/>
</dbReference>
<comment type="subcellular location">
    <subcellularLocation>
        <location evidence="2">Cell membrane</location>
        <topology evidence="2">Lipid-anchor</topology>
    </subcellularLocation>
</comment>
<dbReference type="GO" id="GO:0005886">
    <property type="term" value="C:plasma membrane"/>
    <property type="evidence" value="ECO:0007669"/>
    <property type="project" value="UniProtKB-SubCell"/>
</dbReference>
<feature type="chain" id="PRO_5029032357" evidence="2">
    <location>
        <begin position="29"/>
        <end position="496"/>
    </location>
</feature>
<dbReference type="SUPFAM" id="SSF56954">
    <property type="entry name" value="Outer membrane efflux proteins (OEP)"/>
    <property type="match status" value="1"/>
</dbReference>
<feature type="signal peptide" evidence="2">
    <location>
        <begin position="1"/>
        <end position="28"/>
    </location>
</feature>
<dbReference type="Pfam" id="PF02321">
    <property type="entry name" value="OEP"/>
    <property type="match status" value="2"/>
</dbReference>
<reference evidence="3 4" key="1">
    <citation type="submission" date="2020-08" db="EMBL/GenBank/DDBJ databases">
        <title>Genome sequence of Diaphorobacter ruginosibacter DSM 27467T.</title>
        <authorList>
            <person name="Hyun D.-W."/>
            <person name="Bae J.-W."/>
        </authorList>
    </citation>
    <scope>NUCLEOTIDE SEQUENCE [LARGE SCALE GENOMIC DNA]</scope>
    <source>
        <strain evidence="3 4">DSM 27467</strain>
    </source>
</reference>
<dbReference type="PANTHER" id="PTHR30203:SF29">
    <property type="entry name" value="PROTEIN CYAE"/>
    <property type="match status" value="1"/>
</dbReference>
<evidence type="ECO:0000256" key="1">
    <source>
        <dbReference type="ARBA" id="ARBA00007613"/>
    </source>
</evidence>
<dbReference type="EMBL" id="CP060714">
    <property type="protein sequence ID" value="QNN59797.1"/>
    <property type="molecule type" value="Genomic_DNA"/>
</dbReference>
<protein>
    <submittedName>
        <fullName evidence="3">Efflux transporter outer membrane subunit</fullName>
    </submittedName>
</protein>